<dbReference type="RefSeq" id="WP_192763679.1">
    <property type="nucleotide sequence ID" value="NZ_JADBDZ010000001.1"/>
</dbReference>
<dbReference type="SUPFAM" id="SSF52047">
    <property type="entry name" value="RNI-like"/>
    <property type="match status" value="1"/>
</dbReference>
<gene>
    <name evidence="1" type="ORF">H4W34_007725</name>
</gene>
<evidence type="ECO:0000313" key="2">
    <source>
        <dbReference type="Proteomes" id="UP000627838"/>
    </source>
</evidence>
<dbReference type="Proteomes" id="UP000627838">
    <property type="component" value="Unassembled WGS sequence"/>
</dbReference>
<dbReference type="NCBIfam" id="NF038076">
    <property type="entry name" value="fam_STM4015"/>
    <property type="match status" value="1"/>
</dbReference>
<organism evidence="1 2">
    <name type="scientific">Actinomadura algeriensis</name>
    <dbReference type="NCBI Taxonomy" id="1679523"/>
    <lineage>
        <taxon>Bacteria</taxon>
        <taxon>Bacillati</taxon>
        <taxon>Actinomycetota</taxon>
        <taxon>Actinomycetes</taxon>
        <taxon>Streptosporangiales</taxon>
        <taxon>Thermomonosporaceae</taxon>
        <taxon>Actinomadura</taxon>
    </lineage>
</organism>
<keyword evidence="2" id="KW-1185">Reference proteome</keyword>
<reference evidence="1 2" key="1">
    <citation type="submission" date="2020-10" db="EMBL/GenBank/DDBJ databases">
        <title>Sequencing the genomes of 1000 actinobacteria strains.</title>
        <authorList>
            <person name="Klenk H.-P."/>
        </authorList>
    </citation>
    <scope>NUCLEOTIDE SEQUENCE [LARGE SCALE GENOMIC DNA]</scope>
    <source>
        <strain evidence="1 2">DSM 46744</strain>
    </source>
</reference>
<name>A0ABR9K4Z9_9ACTN</name>
<dbReference type="Gene3D" id="3.80.10.10">
    <property type="entry name" value="Ribonuclease Inhibitor"/>
    <property type="match status" value="1"/>
</dbReference>
<comment type="caution">
    <text evidence="1">The sequence shown here is derived from an EMBL/GenBank/DDBJ whole genome shotgun (WGS) entry which is preliminary data.</text>
</comment>
<evidence type="ECO:0000313" key="1">
    <source>
        <dbReference type="EMBL" id="MBE1537892.1"/>
    </source>
</evidence>
<dbReference type="EMBL" id="JADBDZ010000001">
    <property type="protein sequence ID" value="MBE1537892.1"/>
    <property type="molecule type" value="Genomic_DNA"/>
</dbReference>
<accession>A0ABR9K4Z9</accession>
<dbReference type="InterPro" id="IPR032675">
    <property type="entry name" value="LRR_dom_sf"/>
</dbReference>
<dbReference type="InterPro" id="IPR047722">
    <property type="entry name" value="STM4015-like"/>
</dbReference>
<sequence length="302" mass="32867">MIDENLAEYVGLPVVGFEADDGEEPPAGPVAWKVATEFDEEPFPDVWKRFCATVDTASVTALVIGYWGASYDEHHHYPVPLLVEAAASFPNLRSLFLGDMTYQESEISWIEHEDVSPLFRAFPALERLDVRGGSGLTLQPFASASLRVLRFESGGLPAGVVRAVAASDLPNLEHLDMWLGTENYGGDATVADLAPVLSGDRFPSLRRLGLEDSELQDEIAEAVAGAPVVARLESLSLAMGTLTDRGAEALLAGQPLTHLRELDLHHNFISEPIQRRIREALPGVEIALEGAQRDVPYIEVSE</sequence>
<evidence type="ECO:0008006" key="3">
    <source>
        <dbReference type="Google" id="ProtNLM"/>
    </source>
</evidence>
<protein>
    <recommendedName>
        <fullName evidence="3">Leucine-rich repeat domain-containing protein</fullName>
    </recommendedName>
</protein>
<proteinExistence type="predicted"/>